<proteinExistence type="predicted"/>
<evidence type="ECO:0000313" key="1">
    <source>
        <dbReference type="EMBL" id="KAH3849186.1"/>
    </source>
</evidence>
<comment type="caution">
    <text evidence="1">The sequence shown here is derived from an EMBL/GenBank/DDBJ whole genome shotgun (WGS) entry which is preliminary data.</text>
</comment>
<dbReference type="AlphaFoldDB" id="A0A9D4L038"/>
<keyword evidence="2" id="KW-1185">Reference proteome</keyword>
<accession>A0A9D4L038</accession>
<evidence type="ECO:0000313" key="2">
    <source>
        <dbReference type="Proteomes" id="UP000828390"/>
    </source>
</evidence>
<reference evidence="1" key="1">
    <citation type="journal article" date="2019" name="bioRxiv">
        <title>The Genome of the Zebra Mussel, Dreissena polymorpha: A Resource for Invasive Species Research.</title>
        <authorList>
            <person name="McCartney M.A."/>
            <person name="Auch B."/>
            <person name="Kono T."/>
            <person name="Mallez S."/>
            <person name="Zhang Y."/>
            <person name="Obille A."/>
            <person name="Becker A."/>
            <person name="Abrahante J.E."/>
            <person name="Garbe J."/>
            <person name="Badalamenti J.P."/>
            <person name="Herman A."/>
            <person name="Mangelson H."/>
            <person name="Liachko I."/>
            <person name="Sullivan S."/>
            <person name="Sone E.D."/>
            <person name="Koren S."/>
            <person name="Silverstein K.A.T."/>
            <person name="Beckman K.B."/>
            <person name="Gohl D.M."/>
        </authorList>
    </citation>
    <scope>NUCLEOTIDE SEQUENCE</scope>
    <source>
        <strain evidence="1">Duluth1</strain>
        <tissue evidence="1">Whole animal</tissue>
    </source>
</reference>
<gene>
    <name evidence="1" type="ORF">DPMN_091582</name>
</gene>
<dbReference type="EMBL" id="JAIWYP010000003">
    <property type="protein sequence ID" value="KAH3849186.1"/>
    <property type="molecule type" value="Genomic_DNA"/>
</dbReference>
<name>A0A9D4L038_DREPO</name>
<sequence>MTDLVRSTVIDLIKHVSKRMRKQTLEMAYAFLGDIFSDDVIANNIAGLLDKLQMPVVVFRW</sequence>
<organism evidence="1 2">
    <name type="scientific">Dreissena polymorpha</name>
    <name type="common">Zebra mussel</name>
    <name type="synonym">Mytilus polymorpha</name>
    <dbReference type="NCBI Taxonomy" id="45954"/>
    <lineage>
        <taxon>Eukaryota</taxon>
        <taxon>Metazoa</taxon>
        <taxon>Spiralia</taxon>
        <taxon>Lophotrochozoa</taxon>
        <taxon>Mollusca</taxon>
        <taxon>Bivalvia</taxon>
        <taxon>Autobranchia</taxon>
        <taxon>Heteroconchia</taxon>
        <taxon>Euheterodonta</taxon>
        <taxon>Imparidentia</taxon>
        <taxon>Neoheterodontei</taxon>
        <taxon>Myida</taxon>
        <taxon>Dreissenoidea</taxon>
        <taxon>Dreissenidae</taxon>
        <taxon>Dreissena</taxon>
    </lineage>
</organism>
<protein>
    <submittedName>
        <fullName evidence="1">Uncharacterized protein</fullName>
    </submittedName>
</protein>
<dbReference type="Proteomes" id="UP000828390">
    <property type="component" value="Unassembled WGS sequence"/>
</dbReference>
<reference evidence="1" key="2">
    <citation type="submission" date="2020-11" db="EMBL/GenBank/DDBJ databases">
        <authorList>
            <person name="McCartney M.A."/>
            <person name="Auch B."/>
            <person name="Kono T."/>
            <person name="Mallez S."/>
            <person name="Becker A."/>
            <person name="Gohl D.M."/>
            <person name="Silverstein K.A.T."/>
            <person name="Koren S."/>
            <person name="Bechman K.B."/>
            <person name="Herman A."/>
            <person name="Abrahante J.E."/>
            <person name="Garbe J."/>
        </authorList>
    </citation>
    <scope>NUCLEOTIDE SEQUENCE</scope>
    <source>
        <strain evidence="1">Duluth1</strain>
        <tissue evidence="1">Whole animal</tissue>
    </source>
</reference>